<evidence type="ECO:0000313" key="3">
    <source>
        <dbReference type="EMBL" id="KNZ61459.1"/>
    </source>
</evidence>
<organism evidence="3 4">
    <name type="scientific">Puccinia sorghi</name>
    <dbReference type="NCBI Taxonomy" id="27349"/>
    <lineage>
        <taxon>Eukaryota</taxon>
        <taxon>Fungi</taxon>
        <taxon>Dikarya</taxon>
        <taxon>Basidiomycota</taxon>
        <taxon>Pucciniomycotina</taxon>
        <taxon>Pucciniomycetes</taxon>
        <taxon>Pucciniales</taxon>
        <taxon>Pucciniaceae</taxon>
        <taxon>Puccinia</taxon>
    </lineage>
</organism>
<feature type="non-terminal residue" evidence="3">
    <location>
        <position position="1"/>
    </location>
</feature>
<dbReference type="VEuPathDB" id="FungiDB:VP01_13981g1"/>
<gene>
    <name evidence="3" type="ORF">VP01_13981g1</name>
</gene>
<feature type="domain" description="Retrotransposon gag" evidence="2">
    <location>
        <begin position="44"/>
        <end position="115"/>
    </location>
</feature>
<evidence type="ECO:0000313" key="4">
    <source>
        <dbReference type="Proteomes" id="UP000037035"/>
    </source>
</evidence>
<evidence type="ECO:0000256" key="1">
    <source>
        <dbReference type="SAM" id="MobiDB-lite"/>
    </source>
</evidence>
<reference evidence="3 4" key="1">
    <citation type="submission" date="2015-08" db="EMBL/GenBank/DDBJ databases">
        <title>Next Generation Sequencing and Analysis of the Genome of Puccinia sorghi L Schw, the Causal Agent of Maize Common Rust.</title>
        <authorList>
            <person name="Rochi L."/>
            <person name="Burguener G."/>
            <person name="Darino M."/>
            <person name="Turjanski A."/>
            <person name="Kreff E."/>
            <person name="Dieguez M.J."/>
            <person name="Sacco F."/>
        </authorList>
    </citation>
    <scope>NUCLEOTIDE SEQUENCE [LARGE SCALE GENOMIC DNA]</scope>
    <source>
        <strain evidence="3 4">RO10H11247</strain>
    </source>
</reference>
<feature type="compositionally biased region" description="Pro residues" evidence="1">
    <location>
        <begin position="1"/>
        <end position="17"/>
    </location>
</feature>
<dbReference type="Pfam" id="PF03732">
    <property type="entry name" value="Retrotrans_gag"/>
    <property type="match status" value="1"/>
</dbReference>
<dbReference type="Proteomes" id="UP000037035">
    <property type="component" value="Unassembled WGS sequence"/>
</dbReference>
<feature type="region of interest" description="Disordered" evidence="1">
    <location>
        <begin position="1"/>
        <end position="23"/>
    </location>
</feature>
<dbReference type="AlphaFoldDB" id="A0A0L6VL79"/>
<name>A0A0L6VL79_9BASI</name>
<dbReference type="EMBL" id="LAVV01004422">
    <property type="protein sequence ID" value="KNZ61459.1"/>
    <property type="molecule type" value="Genomic_DNA"/>
</dbReference>
<proteinExistence type="predicted"/>
<evidence type="ECO:0000259" key="2">
    <source>
        <dbReference type="Pfam" id="PF03732"/>
    </source>
</evidence>
<feature type="non-terminal residue" evidence="3">
    <location>
        <position position="118"/>
    </location>
</feature>
<protein>
    <recommendedName>
        <fullName evidence="2">Retrotransposon gag domain-containing protein</fullName>
    </recommendedName>
</protein>
<dbReference type="InterPro" id="IPR005162">
    <property type="entry name" value="Retrotrans_gag_dom"/>
</dbReference>
<sequence length="118" mass="13126">QNQNPAPPQIVPSPPSTSSPNSMVLAKPQPFNGTCGAAAEKVAFAVSFMMDYAATWSKPYLMNVFKMEEVTFNKFLDDFKSIFFYHNCQHRAEVALQSLCQTGTVLAYTQEFNSRACT</sequence>
<accession>A0A0L6VL79</accession>
<keyword evidence="4" id="KW-1185">Reference proteome</keyword>
<dbReference type="OrthoDB" id="4847360at2759"/>
<comment type="caution">
    <text evidence="3">The sequence shown here is derived from an EMBL/GenBank/DDBJ whole genome shotgun (WGS) entry which is preliminary data.</text>
</comment>